<keyword evidence="2" id="KW-0732">Signal</keyword>
<evidence type="ECO:0000256" key="2">
    <source>
        <dbReference type="SAM" id="SignalP"/>
    </source>
</evidence>
<reference evidence="3 4" key="1">
    <citation type="submission" date="2019-04" db="EMBL/GenBank/DDBJ databases">
        <title>Cohnella sp. nov., isolated from soil.</title>
        <authorList>
            <person name="Kim W."/>
        </authorList>
    </citation>
    <scope>NUCLEOTIDE SEQUENCE [LARGE SCALE GENOMIC DNA]</scope>
    <source>
        <strain evidence="3 4">CAU 1483</strain>
    </source>
</reference>
<dbReference type="OrthoDB" id="9798191at2"/>
<dbReference type="Pfam" id="PF13416">
    <property type="entry name" value="SBP_bac_8"/>
    <property type="match status" value="1"/>
</dbReference>
<feature type="signal peptide" evidence="2">
    <location>
        <begin position="1"/>
        <end position="23"/>
    </location>
</feature>
<dbReference type="EMBL" id="SUPK01000003">
    <property type="protein sequence ID" value="TJY42820.1"/>
    <property type="molecule type" value="Genomic_DNA"/>
</dbReference>
<evidence type="ECO:0000256" key="1">
    <source>
        <dbReference type="SAM" id="MobiDB-lite"/>
    </source>
</evidence>
<dbReference type="Gene3D" id="3.40.190.10">
    <property type="entry name" value="Periplasmic binding protein-like II"/>
    <property type="match status" value="1"/>
</dbReference>
<dbReference type="PROSITE" id="PS51257">
    <property type="entry name" value="PROKAR_LIPOPROTEIN"/>
    <property type="match status" value="1"/>
</dbReference>
<name>A0A4U0FDG4_9BACL</name>
<protein>
    <submittedName>
        <fullName evidence="3">Extracellular solute-binding protein</fullName>
    </submittedName>
</protein>
<feature type="compositionally biased region" description="Low complexity" evidence="1">
    <location>
        <begin position="29"/>
        <end position="51"/>
    </location>
</feature>
<comment type="caution">
    <text evidence="3">The sequence shown here is derived from an EMBL/GenBank/DDBJ whole genome shotgun (WGS) entry which is preliminary data.</text>
</comment>
<sequence length="461" mass="50722">MKKSYKIASVLSLCFLLILTACGGNKNNSGSQSSPSATPSASGSASPSASASTPAEKVVLKIPHYKAGANVGAKFFLPQIDRFNKKYEGQYEIQIEEVPDDKYRDKIKLLWQQKKLPALVESGDREFIEQLIKNGEIYDLKPWLDTKPDLQKVFIEDSVKFNTQDGHIYTMPLAVTRPTGIYFNKEMFQKAGITKPISQMTFEEFDQACEALKKAGFTPLSLMTGENGWTTMLLGTAFLAGQPGGADVLKDTAITYDYTSPMWVSTFTEIQKWLQKYSSPNAIGAKYADAANAFLNEKAAMIANGPWMVGDFSDTTKAPAGFDQKVGFSLSPGGVGIDNVQGYSWWIPNGLSQGETDAALAFMEFRMTPEELKQWMIAEGGFAPNLPASDEVNSKVSPILGEFNKQSTTDLKVLVKAMQDVWPNQIGQSEFGRYLALLAKGSVTPEQFAKQLTQKAQQFKK</sequence>
<dbReference type="InterPro" id="IPR050490">
    <property type="entry name" value="Bact_solute-bd_prot1"/>
</dbReference>
<dbReference type="RefSeq" id="WP_136777239.1">
    <property type="nucleotide sequence ID" value="NZ_SUPK01000003.1"/>
</dbReference>
<feature type="region of interest" description="Disordered" evidence="1">
    <location>
        <begin position="28"/>
        <end position="51"/>
    </location>
</feature>
<organism evidence="3 4">
    <name type="scientific">Cohnella pontilimi</name>
    <dbReference type="NCBI Taxonomy" id="2564100"/>
    <lineage>
        <taxon>Bacteria</taxon>
        <taxon>Bacillati</taxon>
        <taxon>Bacillota</taxon>
        <taxon>Bacilli</taxon>
        <taxon>Bacillales</taxon>
        <taxon>Paenibacillaceae</taxon>
        <taxon>Cohnella</taxon>
    </lineage>
</organism>
<dbReference type="SUPFAM" id="SSF53850">
    <property type="entry name" value="Periplasmic binding protein-like II"/>
    <property type="match status" value="1"/>
</dbReference>
<dbReference type="Proteomes" id="UP000309673">
    <property type="component" value="Unassembled WGS sequence"/>
</dbReference>
<dbReference type="PANTHER" id="PTHR43649:SF17">
    <property type="entry name" value="ABC TRANSPORTER SOLUTE BINDING PROTEIN-SUGAR TRANSPORT"/>
    <property type="match status" value="1"/>
</dbReference>
<dbReference type="PANTHER" id="PTHR43649">
    <property type="entry name" value="ARABINOSE-BINDING PROTEIN-RELATED"/>
    <property type="match status" value="1"/>
</dbReference>
<dbReference type="AlphaFoldDB" id="A0A4U0FDG4"/>
<proteinExistence type="predicted"/>
<evidence type="ECO:0000313" key="4">
    <source>
        <dbReference type="Proteomes" id="UP000309673"/>
    </source>
</evidence>
<gene>
    <name evidence="3" type="ORF">E5161_08245</name>
</gene>
<feature type="chain" id="PRO_5039345547" evidence="2">
    <location>
        <begin position="24"/>
        <end position="461"/>
    </location>
</feature>
<dbReference type="InterPro" id="IPR006059">
    <property type="entry name" value="SBP"/>
</dbReference>
<accession>A0A4U0FDG4</accession>
<keyword evidence="4" id="KW-1185">Reference proteome</keyword>
<evidence type="ECO:0000313" key="3">
    <source>
        <dbReference type="EMBL" id="TJY42820.1"/>
    </source>
</evidence>